<protein>
    <recommendedName>
        <fullName evidence="9">Salivary lipocalin</fullName>
    </recommendedName>
</protein>
<evidence type="ECO:0000256" key="4">
    <source>
        <dbReference type="ARBA" id="ARBA00022729"/>
    </source>
</evidence>
<dbReference type="EMBL" id="AB470373">
    <property type="protein sequence ID" value="BAI50823.1"/>
    <property type="molecule type" value="mRNA"/>
</dbReference>
<comment type="similarity">
    <text evidence="6">Belongs to the calycin superfamily. Triabin family.</text>
</comment>
<dbReference type="GO" id="GO:0005576">
    <property type="term" value="C:extracellular region"/>
    <property type="evidence" value="ECO:0007669"/>
    <property type="project" value="UniProtKB-SubCell"/>
</dbReference>
<evidence type="ECO:0000313" key="8">
    <source>
        <dbReference type="EMBL" id="BAI50823.1"/>
    </source>
</evidence>
<dbReference type="GO" id="GO:0030682">
    <property type="term" value="P:symbiont-mediated perturbation of host defenses"/>
    <property type="evidence" value="ECO:0007669"/>
    <property type="project" value="InterPro"/>
</dbReference>
<evidence type="ECO:0000256" key="3">
    <source>
        <dbReference type="ARBA" id="ARBA00022656"/>
    </source>
</evidence>
<dbReference type="CDD" id="cd19423">
    <property type="entry name" value="lipocalin_LTBP1-like"/>
    <property type="match status" value="1"/>
</dbReference>
<dbReference type="AlphaFoldDB" id="D1MWC2"/>
<dbReference type="InterPro" id="IPR012674">
    <property type="entry name" value="Calycin"/>
</dbReference>
<evidence type="ECO:0000256" key="6">
    <source>
        <dbReference type="ARBA" id="ARBA00034121"/>
    </source>
</evidence>
<dbReference type="Pfam" id="PF03973">
    <property type="entry name" value="Triabin"/>
    <property type="match status" value="1"/>
</dbReference>
<keyword evidence="4 7" id="KW-0732">Signal</keyword>
<dbReference type="InterPro" id="IPR005657">
    <property type="entry name" value="Triabi/Procalin"/>
</dbReference>
<evidence type="ECO:0000256" key="7">
    <source>
        <dbReference type="SAM" id="SignalP"/>
    </source>
</evidence>
<feature type="chain" id="PRO_5003024726" description="Salivary lipocalin" evidence="7">
    <location>
        <begin position="19"/>
        <end position="190"/>
    </location>
</feature>
<feature type="signal peptide" evidence="7">
    <location>
        <begin position="1"/>
        <end position="18"/>
    </location>
</feature>
<sequence length="190" mass="21705">MKMIIAVTFLGILMHVFAEKCELLPAVDKFDSDRYFSVLHLFVTHSKNEPKQQVCREYETRKKKNKDGTSSTRMLKVYKIGGKLHKTVLNCIKTPKRGSEGQFSVKCEVKVAKNVNIKNKVQLELSVIATDYRDYALLPICTEKKDNILVLQSHNKGIGHSGVQKYFKAKGRPLDQWNSRTTVNCDDVKN</sequence>
<keyword evidence="3" id="KW-0800">Toxin</keyword>
<name>D1MWC2_TRIDM</name>
<dbReference type="Gene3D" id="2.40.128.20">
    <property type="match status" value="1"/>
</dbReference>
<proteinExistence type="evidence at transcript level"/>
<accession>D1MWC2</accession>
<comment type="subcellular location">
    <subcellularLocation>
        <location evidence="1">Secreted</location>
    </subcellularLocation>
</comment>
<dbReference type="SUPFAM" id="SSF50814">
    <property type="entry name" value="Lipocalins"/>
    <property type="match status" value="1"/>
</dbReference>
<evidence type="ECO:0008006" key="9">
    <source>
        <dbReference type="Google" id="ProtNLM"/>
    </source>
</evidence>
<organism evidence="8">
    <name type="scientific">Triatoma dimidiata</name>
    <name type="common">Kissing bug</name>
    <name type="synonym">Meccus dimidiatus</name>
    <dbReference type="NCBI Taxonomy" id="72491"/>
    <lineage>
        <taxon>Eukaryota</taxon>
        <taxon>Metazoa</taxon>
        <taxon>Ecdysozoa</taxon>
        <taxon>Arthropoda</taxon>
        <taxon>Hexapoda</taxon>
        <taxon>Insecta</taxon>
        <taxon>Pterygota</taxon>
        <taxon>Neoptera</taxon>
        <taxon>Paraneoptera</taxon>
        <taxon>Hemiptera</taxon>
        <taxon>Heteroptera</taxon>
        <taxon>Panheteroptera</taxon>
        <taxon>Cimicomorpha</taxon>
        <taxon>Reduviidae</taxon>
        <taxon>Triatominae</taxon>
        <taxon>Triatoma</taxon>
    </lineage>
</organism>
<evidence type="ECO:0000256" key="2">
    <source>
        <dbReference type="ARBA" id="ARBA00022525"/>
    </source>
</evidence>
<dbReference type="GO" id="GO:0090729">
    <property type="term" value="F:toxin activity"/>
    <property type="evidence" value="ECO:0007669"/>
    <property type="project" value="UniProtKB-KW"/>
</dbReference>
<evidence type="ECO:0000256" key="1">
    <source>
        <dbReference type="ARBA" id="ARBA00004613"/>
    </source>
</evidence>
<evidence type="ECO:0000256" key="5">
    <source>
        <dbReference type="ARBA" id="ARBA00023240"/>
    </source>
</evidence>
<keyword evidence="5" id="KW-1199">Hemostasis impairing toxin</keyword>
<keyword evidence="2" id="KW-0964">Secreted</keyword>
<reference evidence="8" key="1">
    <citation type="journal article" date="2010" name="Infect. Genet. Evol.">
        <title>A repertoire of the dominant transcripts from the salivary glands of the blood-sucking bug, Triatoma dimidiata, a vector of Chagas disease.</title>
        <authorList>
            <person name="Kato H."/>
            <person name="Jochim R.C."/>
            <person name="Gomez E.A."/>
            <person name="Sakoda R."/>
            <person name="Iwata H."/>
            <person name="Valenzuela J.G."/>
            <person name="Hashiguchi Y."/>
        </authorList>
    </citation>
    <scope>NUCLEOTIDE SEQUENCE</scope>
    <source>
        <tissue evidence="8">Salivary gland</tissue>
    </source>
</reference>